<dbReference type="Proteomes" id="UP000247586">
    <property type="component" value="Chromosome"/>
</dbReference>
<dbReference type="GeneID" id="36834429"/>
<gene>
    <name evidence="1" type="ORF">DFR87_03765</name>
</gene>
<dbReference type="RefSeq" id="WP_054836812.1">
    <property type="nucleotide sequence ID" value="NZ_BBBA01000011.1"/>
</dbReference>
<sequence length="198" mass="22787">MKFIKFPKREKDVHVALEIASELFSSRLGIALGLPINETELMEFEPGKYALSMDRLEEVGGNVVTNIRELGMSLPFEEFLLNIDLKKEHVMMKHGKGYIIDHGHALDAWKPLYYVEQILYSPVTRFNLWATEDTLKEGVEIVKGINIDEAIKELRASMKSVMEAKICDLFTKEVMEEHLNISSKILRSRKNIVPRFYG</sequence>
<accession>A0A2U9ISG9</accession>
<dbReference type="EMBL" id="CP029287">
    <property type="protein sequence ID" value="AWR98958.1"/>
    <property type="molecule type" value="Genomic_DNA"/>
</dbReference>
<name>A0A2U9ISG9_9CREN</name>
<protein>
    <submittedName>
        <fullName evidence="1">Uncharacterized protein</fullName>
    </submittedName>
</protein>
<evidence type="ECO:0000313" key="2">
    <source>
        <dbReference type="Proteomes" id="UP000247586"/>
    </source>
</evidence>
<dbReference type="AlphaFoldDB" id="A0A2U9ISG9"/>
<keyword evidence="2" id="KW-1185">Reference proteome</keyword>
<dbReference type="OrthoDB" id="43856at2157"/>
<dbReference type="KEGG" id="mhk:DFR87_03765"/>
<evidence type="ECO:0000313" key="1">
    <source>
        <dbReference type="EMBL" id="AWR98958.1"/>
    </source>
</evidence>
<reference evidence="1" key="1">
    <citation type="submission" date="2018-05" db="EMBL/GenBank/DDBJ databases">
        <title>Complete Genome Sequences of Extremely Thermoacidophilic, Metal-Mobilizing Type-Strain Members of the Archaeal Family Sulfolobaceae: Acidianus brierleyi DSM-1651T, Acidianus sulfidivorans DSM-18786T, Metallosphaera hakonensis DSM-7519T, and Metallosphaera prunae DSM-10039T.</title>
        <authorList>
            <person name="Counts J.A."/>
            <person name="Kelly R.M."/>
        </authorList>
    </citation>
    <scope>NUCLEOTIDE SEQUENCE [LARGE SCALE GENOMIC DNA]</scope>
    <source>
        <strain evidence="1">HO1-1</strain>
    </source>
</reference>
<proteinExistence type="predicted"/>
<organism evidence="1 2">
    <name type="scientific">Metallosphaera hakonensis JCM 8857 = DSM 7519</name>
    <dbReference type="NCBI Taxonomy" id="1293036"/>
    <lineage>
        <taxon>Archaea</taxon>
        <taxon>Thermoproteota</taxon>
        <taxon>Thermoprotei</taxon>
        <taxon>Sulfolobales</taxon>
        <taxon>Sulfolobaceae</taxon>
        <taxon>Metallosphaera</taxon>
    </lineage>
</organism>